<keyword evidence="10 12" id="KW-0472">Membrane</keyword>
<evidence type="ECO:0000256" key="5">
    <source>
        <dbReference type="ARBA" id="ARBA00022741"/>
    </source>
</evidence>
<dbReference type="EMBL" id="AUZY01001842">
    <property type="protein sequence ID" value="EQD73772.1"/>
    <property type="molecule type" value="Genomic_DNA"/>
</dbReference>
<keyword evidence="1" id="KW-0813">Transport</keyword>
<dbReference type="GO" id="GO:0016020">
    <property type="term" value="C:membrane"/>
    <property type="evidence" value="ECO:0007669"/>
    <property type="project" value="InterPro"/>
</dbReference>
<dbReference type="GO" id="GO:0005524">
    <property type="term" value="F:ATP binding"/>
    <property type="evidence" value="ECO:0007669"/>
    <property type="project" value="UniProtKB-KW"/>
</dbReference>
<reference evidence="13" key="1">
    <citation type="submission" date="2013-08" db="EMBL/GenBank/DDBJ databases">
        <authorList>
            <person name="Mendez C."/>
            <person name="Richter M."/>
            <person name="Ferrer M."/>
            <person name="Sanchez J."/>
        </authorList>
    </citation>
    <scope>NUCLEOTIDE SEQUENCE</scope>
</reference>
<evidence type="ECO:0000256" key="2">
    <source>
        <dbReference type="ARBA" id="ARBA00022475"/>
    </source>
</evidence>
<feature type="region of interest" description="Disordered" evidence="11">
    <location>
        <begin position="1"/>
        <end position="32"/>
    </location>
</feature>
<evidence type="ECO:0000256" key="11">
    <source>
        <dbReference type="SAM" id="MobiDB-lite"/>
    </source>
</evidence>
<reference evidence="13" key="2">
    <citation type="journal article" date="2014" name="ISME J.">
        <title>Microbial stratification in low pH oxic and suboxic macroscopic growths along an acid mine drainage.</title>
        <authorList>
            <person name="Mendez-Garcia C."/>
            <person name="Mesa V."/>
            <person name="Sprenger R.R."/>
            <person name="Richter M."/>
            <person name="Diez M.S."/>
            <person name="Solano J."/>
            <person name="Bargiela R."/>
            <person name="Golyshina O.V."/>
            <person name="Manteca A."/>
            <person name="Ramos J.L."/>
            <person name="Gallego J.R."/>
            <person name="Llorente I."/>
            <person name="Martins Dos Santos V.A."/>
            <person name="Jensen O.N."/>
            <person name="Pelaez A.I."/>
            <person name="Sanchez J."/>
            <person name="Ferrer M."/>
        </authorList>
    </citation>
    <scope>NUCLEOTIDE SEQUENCE</scope>
</reference>
<evidence type="ECO:0000256" key="8">
    <source>
        <dbReference type="ARBA" id="ARBA00022989"/>
    </source>
</evidence>
<dbReference type="PANTHER" id="PTHR30042">
    <property type="entry name" value="POTASSIUM-TRANSPORTING ATPASE C CHAIN"/>
    <property type="match status" value="1"/>
</dbReference>
<keyword evidence="4 12" id="KW-0812">Transmembrane</keyword>
<evidence type="ECO:0000256" key="7">
    <source>
        <dbReference type="ARBA" id="ARBA00022958"/>
    </source>
</evidence>
<keyword evidence="2" id="KW-1003">Cell membrane</keyword>
<feature type="compositionally biased region" description="Pro residues" evidence="11">
    <location>
        <begin position="1"/>
        <end position="19"/>
    </location>
</feature>
<evidence type="ECO:0000256" key="10">
    <source>
        <dbReference type="ARBA" id="ARBA00023136"/>
    </source>
</evidence>
<dbReference type="Pfam" id="PF02669">
    <property type="entry name" value="KdpC"/>
    <property type="match status" value="1"/>
</dbReference>
<keyword evidence="8 12" id="KW-1133">Transmembrane helix</keyword>
<evidence type="ECO:0000256" key="6">
    <source>
        <dbReference type="ARBA" id="ARBA00022840"/>
    </source>
</evidence>
<sequence length="230" mass="24024">MVAPIPTRPVPARVPPVAPPDEGARRIAPEPPFRRPQLRAGLVAVFATMLLLGAGLNVVASLGVTGVSPGSAQGPFLKNPNGTLEVSRLLGVNVTSPELFWLRPTGTDYQPFAGAGGNGFYGPTDPALLNETASYAAELGLTNVTVPVDLLTPSASGLDPDVTPQAALVQIPRVANESGLRQSFLLSLVNREIVLPLYSWLGTPYVNVVLLDLALLPLLPHPPAPLSGRS</sequence>
<organism evidence="13">
    <name type="scientific">mine drainage metagenome</name>
    <dbReference type="NCBI Taxonomy" id="410659"/>
    <lineage>
        <taxon>unclassified sequences</taxon>
        <taxon>metagenomes</taxon>
        <taxon>ecological metagenomes</taxon>
    </lineage>
</organism>
<keyword evidence="7" id="KW-0630">Potassium</keyword>
<evidence type="ECO:0000256" key="3">
    <source>
        <dbReference type="ARBA" id="ARBA00022538"/>
    </source>
</evidence>
<dbReference type="InterPro" id="IPR003820">
    <property type="entry name" value="KdpC"/>
</dbReference>
<keyword evidence="3" id="KW-0633">Potassium transport</keyword>
<evidence type="ECO:0000256" key="9">
    <source>
        <dbReference type="ARBA" id="ARBA00023065"/>
    </source>
</evidence>
<proteinExistence type="predicted"/>
<evidence type="ECO:0000256" key="4">
    <source>
        <dbReference type="ARBA" id="ARBA00022692"/>
    </source>
</evidence>
<evidence type="ECO:0000256" key="12">
    <source>
        <dbReference type="SAM" id="Phobius"/>
    </source>
</evidence>
<accession>T1BV91</accession>
<feature type="transmembrane region" description="Helical" evidence="12">
    <location>
        <begin position="42"/>
        <end position="64"/>
    </location>
</feature>
<dbReference type="PANTHER" id="PTHR30042:SF2">
    <property type="entry name" value="POTASSIUM-TRANSPORTING ATPASE KDPC SUBUNIT"/>
    <property type="match status" value="1"/>
</dbReference>
<protein>
    <submittedName>
        <fullName evidence="13">Potassium-transporting ATPase, C subunit</fullName>
    </submittedName>
</protein>
<name>T1BV91_9ZZZZ</name>
<gene>
    <name evidence="13" type="ORF">B1B_03045</name>
</gene>
<keyword evidence="5" id="KW-0547">Nucleotide-binding</keyword>
<dbReference type="AlphaFoldDB" id="T1BV91"/>
<dbReference type="GO" id="GO:0008556">
    <property type="term" value="F:P-type potassium transmembrane transporter activity"/>
    <property type="evidence" value="ECO:0007669"/>
    <property type="project" value="InterPro"/>
</dbReference>
<keyword evidence="9" id="KW-0406">Ion transport</keyword>
<evidence type="ECO:0000313" key="13">
    <source>
        <dbReference type="EMBL" id="EQD73772.1"/>
    </source>
</evidence>
<comment type="caution">
    <text evidence="13">The sequence shown here is derived from an EMBL/GenBank/DDBJ whole genome shotgun (WGS) entry which is preliminary data.</text>
</comment>
<keyword evidence="6" id="KW-0067">ATP-binding</keyword>
<evidence type="ECO:0000256" key="1">
    <source>
        <dbReference type="ARBA" id="ARBA00022448"/>
    </source>
</evidence>